<dbReference type="RefSeq" id="WP_072985006.1">
    <property type="nucleotide sequence ID" value="NZ_FQZB01000004.1"/>
</dbReference>
<accession>A0A1M6CR34</accession>
<name>A0A1M6CR34_9CLOT</name>
<feature type="transmembrane region" description="Helical" evidence="1">
    <location>
        <begin position="105"/>
        <end position="127"/>
    </location>
</feature>
<reference evidence="2 3" key="1">
    <citation type="submission" date="2016-11" db="EMBL/GenBank/DDBJ databases">
        <authorList>
            <person name="Jaros S."/>
            <person name="Januszkiewicz K."/>
            <person name="Wedrychowicz H."/>
        </authorList>
    </citation>
    <scope>NUCLEOTIDE SEQUENCE [LARGE SCALE GENOMIC DNA]</scope>
    <source>
        <strain evidence="2 3">DSM 21758</strain>
    </source>
</reference>
<feature type="transmembrane region" description="Helical" evidence="1">
    <location>
        <begin position="12"/>
        <end position="29"/>
    </location>
</feature>
<organism evidence="2 3">
    <name type="scientific">Clostridium cavendishii DSM 21758</name>
    <dbReference type="NCBI Taxonomy" id="1121302"/>
    <lineage>
        <taxon>Bacteria</taxon>
        <taxon>Bacillati</taxon>
        <taxon>Bacillota</taxon>
        <taxon>Clostridia</taxon>
        <taxon>Eubacteriales</taxon>
        <taxon>Clostridiaceae</taxon>
        <taxon>Clostridium</taxon>
    </lineage>
</organism>
<feature type="transmembrane region" description="Helical" evidence="1">
    <location>
        <begin position="41"/>
        <end position="60"/>
    </location>
</feature>
<sequence>MLTAKYILKTQVLSLMFAVFAEIFISIIICTRCLTNRNVTLVLIFLLPMVLLIVYTYVSYKKLDGYLRTSMLIIFPNFIYLILINKIIALIYLGSTHNFHHGTRFYLIAMLLILITWINVILGVFIGTNLKINKINKIDKINRNV</sequence>
<protein>
    <submittedName>
        <fullName evidence="2">Uncharacterized protein</fullName>
    </submittedName>
</protein>
<evidence type="ECO:0000313" key="3">
    <source>
        <dbReference type="Proteomes" id="UP000184310"/>
    </source>
</evidence>
<dbReference type="Proteomes" id="UP000184310">
    <property type="component" value="Unassembled WGS sequence"/>
</dbReference>
<feature type="transmembrane region" description="Helical" evidence="1">
    <location>
        <begin position="72"/>
        <end position="93"/>
    </location>
</feature>
<keyword evidence="1" id="KW-1133">Transmembrane helix</keyword>
<keyword evidence="3" id="KW-1185">Reference proteome</keyword>
<dbReference type="AlphaFoldDB" id="A0A1M6CR34"/>
<gene>
    <name evidence="2" type="ORF">SAMN02745163_00527</name>
</gene>
<keyword evidence="1" id="KW-0472">Membrane</keyword>
<proteinExistence type="predicted"/>
<evidence type="ECO:0000313" key="2">
    <source>
        <dbReference type="EMBL" id="SHI63343.1"/>
    </source>
</evidence>
<keyword evidence="1" id="KW-0812">Transmembrane</keyword>
<dbReference type="EMBL" id="FQZB01000004">
    <property type="protein sequence ID" value="SHI63343.1"/>
    <property type="molecule type" value="Genomic_DNA"/>
</dbReference>
<evidence type="ECO:0000256" key="1">
    <source>
        <dbReference type="SAM" id="Phobius"/>
    </source>
</evidence>